<dbReference type="InterPro" id="IPR006170">
    <property type="entry name" value="PBP/GOBP"/>
</dbReference>
<evidence type="ECO:0000313" key="5">
    <source>
        <dbReference type="EMBL" id="SSW99910.1"/>
    </source>
</evidence>
<dbReference type="AlphaFoldDB" id="A0A336LQP2"/>
<gene>
    <name evidence="6" type="primary">CSON000980</name>
</gene>
<reference evidence="5" key="1">
    <citation type="submission" date="2018-04" db="EMBL/GenBank/DDBJ databases">
        <authorList>
            <person name="Go L.Y."/>
            <person name="Mitchell J.A."/>
        </authorList>
    </citation>
    <scope>NUCLEOTIDE SEQUENCE</scope>
    <source>
        <tissue evidence="5">Whole organism</tissue>
    </source>
</reference>
<dbReference type="GO" id="GO:0005615">
    <property type="term" value="C:extracellular space"/>
    <property type="evidence" value="ECO:0007669"/>
    <property type="project" value="TreeGrafter"/>
</dbReference>
<dbReference type="CDD" id="cd23992">
    <property type="entry name" value="PBP_GOBP"/>
    <property type="match status" value="2"/>
</dbReference>
<accession>A0A336LQP2</accession>
<comment type="subcellular location">
    <subcellularLocation>
        <location evidence="1">Secreted</location>
    </subcellularLocation>
</comment>
<evidence type="ECO:0000256" key="1">
    <source>
        <dbReference type="ARBA" id="ARBA00004613"/>
    </source>
</evidence>
<keyword evidence="4" id="KW-0732">Signal</keyword>
<dbReference type="SUPFAM" id="SSF47565">
    <property type="entry name" value="Insect pheromone/odorant-binding proteins"/>
    <property type="match status" value="2"/>
</dbReference>
<evidence type="ECO:0000256" key="2">
    <source>
        <dbReference type="ARBA" id="ARBA00008098"/>
    </source>
</evidence>
<protein>
    <submittedName>
        <fullName evidence="6">CSON000980 protein</fullName>
    </submittedName>
</protein>
<dbReference type="Pfam" id="PF01395">
    <property type="entry name" value="PBP_GOBP"/>
    <property type="match status" value="2"/>
</dbReference>
<dbReference type="InterPro" id="IPR036728">
    <property type="entry name" value="PBP_GOBP_sf"/>
</dbReference>
<dbReference type="PANTHER" id="PTHR11857:SF43">
    <property type="entry name" value="GEO07291P1-RELATED"/>
    <property type="match status" value="1"/>
</dbReference>
<name>A0A336LQP2_CULSO</name>
<dbReference type="GO" id="GO:0005549">
    <property type="term" value="F:odorant binding"/>
    <property type="evidence" value="ECO:0007669"/>
    <property type="project" value="InterPro"/>
</dbReference>
<dbReference type="EMBL" id="UFQS01000115">
    <property type="protein sequence ID" value="SSW99910.1"/>
    <property type="molecule type" value="Genomic_DNA"/>
</dbReference>
<keyword evidence="3" id="KW-0964">Secreted</keyword>
<evidence type="ECO:0000256" key="3">
    <source>
        <dbReference type="ARBA" id="ARBA00022525"/>
    </source>
</evidence>
<dbReference type="GO" id="GO:0007608">
    <property type="term" value="P:sensory perception of smell"/>
    <property type="evidence" value="ECO:0007669"/>
    <property type="project" value="TreeGrafter"/>
</dbReference>
<dbReference type="VEuPathDB" id="VectorBase:CSON000980"/>
<dbReference type="EMBL" id="UFQT01000115">
    <property type="protein sequence ID" value="SSX20290.1"/>
    <property type="molecule type" value="Genomic_DNA"/>
</dbReference>
<organism evidence="6">
    <name type="scientific">Culicoides sonorensis</name>
    <name type="common">Biting midge</name>
    <dbReference type="NCBI Taxonomy" id="179676"/>
    <lineage>
        <taxon>Eukaryota</taxon>
        <taxon>Metazoa</taxon>
        <taxon>Ecdysozoa</taxon>
        <taxon>Arthropoda</taxon>
        <taxon>Hexapoda</taxon>
        <taxon>Insecta</taxon>
        <taxon>Pterygota</taxon>
        <taxon>Neoptera</taxon>
        <taxon>Endopterygota</taxon>
        <taxon>Diptera</taxon>
        <taxon>Nematocera</taxon>
        <taxon>Chironomoidea</taxon>
        <taxon>Ceratopogonidae</taxon>
        <taxon>Ceratopogoninae</taxon>
        <taxon>Culicoides</taxon>
        <taxon>Monoculicoides</taxon>
    </lineage>
</organism>
<dbReference type="Gene3D" id="1.10.238.20">
    <property type="entry name" value="Pheromone/general odorant binding protein domain"/>
    <property type="match status" value="2"/>
</dbReference>
<sequence>MFFFYYLKQKKTNESYYNTTRLWGIRDCERKFKLSDDERQFWWSWKVPPNPTKCFAQCVFHAIGWYDSNGRFNNKIDVLSQNLSLILNQLNMKLLLVFLPFFISNIFEITSAYNLPNEQYFNTTKLWAIRKCERDLKLTDAERQLWWSWNVPDHPTKCFAQCVFKSVGWVQGDGWRINFNQLHYSYRLMGHRILPTHQIMFKKCRKSPTRDNCEEYTLRWKCLLQLNERAFMDSLQWRIAIKFKIITNIIKVFKLQYSFDF</sequence>
<proteinExistence type="inferred from homology"/>
<comment type="similarity">
    <text evidence="2">Belongs to the PBP/GOBP family.</text>
</comment>
<reference evidence="6" key="2">
    <citation type="submission" date="2018-07" db="EMBL/GenBank/DDBJ databases">
        <authorList>
            <person name="Quirk P.G."/>
            <person name="Krulwich T.A."/>
        </authorList>
    </citation>
    <scope>NUCLEOTIDE SEQUENCE</scope>
</reference>
<evidence type="ECO:0000256" key="4">
    <source>
        <dbReference type="ARBA" id="ARBA00022729"/>
    </source>
</evidence>
<evidence type="ECO:0000313" key="6">
    <source>
        <dbReference type="EMBL" id="SSX20290.1"/>
    </source>
</evidence>
<dbReference type="PANTHER" id="PTHR11857">
    <property type="entry name" value="ODORANT BINDING PROTEIN-RELATED"/>
    <property type="match status" value="1"/>
</dbReference>